<dbReference type="AlphaFoldDB" id="A0A0A9HL46"/>
<name>A0A0A9HL46_ARUDO</name>
<organism evidence="1">
    <name type="scientific">Arundo donax</name>
    <name type="common">Giant reed</name>
    <name type="synonym">Donax arundinaceus</name>
    <dbReference type="NCBI Taxonomy" id="35708"/>
    <lineage>
        <taxon>Eukaryota</taxon>
        <taxon>Viridiplantae</taxon>
        <taxon>Streptophyta</taxon>
        <taxon>Embryophyta</taxon>
        <taxon>Tracheophyta</taxon>
        <taxon>Spermatophyta</taxon>
        <taxon>Magnoliopsida</taxon>
        <taxon>Liliopsida</taxon>
        <taxon>Poales</taxon>
        <taxon>Poaceae</taxon>
        <taxon>PACMAD clade</taxon>
        <taxon>Arundinoideae</taxon>
        <taxon>Arundineae</taxon>
        <taxon>Arundo</taxon>
    </lineage>
</organism>
<accession>A0A0A9HL46</accession>
<sequence length="27" mass="3012">MRTRSLLQAPKKLGTHLLLPLICSPSH</sequence>
<evidence type="ECO:0000313" key="1">
    <source>
        <dbReference type="EMBL" id="JAE35576.1"/>
    </source>
</evidence>
<dbReference type="EMBL" id="GBRH01162320">
    <property type="protein sequence ID" value="JAE35576.1"/>
    <property type="molecule type" value="Transcribed_RNA"/>
</dbReference>
<protein>
    <submittedName>
        <fullName evidence="1">Uncharacterized protein</fullName>
    </submittedName>
</protein>
<reference evidence="1" key="1">
    <citation type="submission" date="2014-09" db="EMBL/GenBank/DDBJ databases">
        <authorList>
            <person name="Magalhaes I.L.F."/>
            <person name="Oliveira U."/>
            <person name="Santos F.R."/>
            <person name="Vidigal T.H.D.A."/>
            <person name="Brescovit A.D."/>
            <person name="Santos A.J."/>
        </authorList>
    </citation>
    <scope>NUCLEOTIDE SEQUENCE</scope>
    <source>
        <tissue evidence="1">Shoot tissue taken approximately 20 cm above the soil surface</tissue>
    </source>
</reference>
<proteinExistence type="predicted"/>
<reference evidence="1" key="2">
    <citation type="journal article" date="2015" name="Data Brief">
        <title>Shoot transcriptome of the giant reed, Arundo donax.</title>
        <authorList>
            <person name="Barrero R.A."/>
            <person name="Guerrero F.D."/>
            <person name="Moolhuijzen P."/>
            <person name="Goolsby J.A."/>
            <person name="Tidwell J."/>
            <person name="Bellgard S.E."/>
            <person name="Bellgard M.I."/>
        </authorList>
    </citation>
    <scope>NUCLEOTIDE SEQUENCE</scope>
    <source>
        <tissue evidence="1">Shoot tissue taken approximately 20 cm above the soil surface</tissue>
    </source>
</reference>